<dbReference type="WBParaSite" id="JU765_v2.g3328.t1">
    <property type="protein sequence ID" value="JU765_v2.g3328.t1"/>
    <property type="gene ID" value="JU765_v2.g3328"/>
</dbReference>
<organism evidence="1 2">
    <name type="scientific">Panagrolaimus sp. JU765</name>
    <dbReference type="NCBI Taxonomy" id="591449"/>
    <lineage>
        <taxon>Eukaryota</taxon>
        <taxon>Metazoa</taxon>
        <taxon>Ecdysozoa</taxon>
        <taxon>Nematoda</taxon>
        <taxon>Chromadorea</taxon>
        <taxon>Rhabditida</taxon>
        <taxon>Tylenchina</taxon>
        <taxon>Panagrolaimomorpha</taxon>
        <taxon>Panagrolaimoidea</taxon>
        <taxon>Panagrolaimidae</taxon>
        <taxon>Panagrolaimus</taxon>
    </lineage>
</organism>
<evidence type="ECO:0000313" key="2">
    <source>
        <dbReference type="WBParaSite" id="JU765_v2.g3328.t1"/>
    </source>
</evidence>
<reference evidence="2" key="1">
    <citation type="submission" date="2022-11" db="UniProtKB">
        <authorList>
            <consortium name="WormBaseParasite"/>
        </authorList>
    </citation>
    <scope>IDENTIFICATION</scope>
</reference>
<dbReference type="Proteomes" id="UP000887576">
    <property type="component" value="Unplaced"/>
</dbReference>
<name>A0AC34R3W3_9BILA</name>
<accession>A0AC34R3W3</accession>
<proteinExistence type="predicted"/>
<evidence type="ECO:0000313" key="1">
    <source>
        <dbReference type="Proteomes" id="UP000887576"/>
    </source>
</evidence>
<sequence length="378" mass="40852">MSSMVSLKQPEQGCSFSPNHGPDHFPANESPSPFESNEENDSKPVERSTYSISSLLCASKVEDWQVKKRESTSPSPQPPESPESEKRDGRDSREGEAGAAPSGFNALAMFMQQMSQQNSGDPLAALGAMASPPCNASDVQQAQQFQQMYLQCLFSQFSPQFSSLPLRMISDQAPRMPTTSTSSPRIPNPLQLFAAQFHGNHPVSPSQMLPMTSGANGLGMGSVAHHQGLQLSPNSLVLQKKQSRPTFTGHQIFMLEKKFEQTKAQHERISSQGVVPEPADQVAEEGGRRPGRGQEGLEQQPQLPDSESGARVENAAVDARGDGVAGSRGFSALGDAHVSKPLTAPGSCDFLVAFLQFRMISARFCSVVNFPFTQKTTK</sequence>
<protein>
    <submittedName>
        <fullName evidence="2">Uncharacterized protein</fullName>
    </submittedName>
</protein>